<keyword evidence="4" id="KW-1133">Transmembrane helix</keyword>
<reference evidence="7" key="1">
    <citation type="submission" date="2016-10" db="EMBL/GenBank/DDBJ databases">
        <authorList>
            <person name="Varghese N."/>
            <person name="Submissions S."/>
        </authorList>
    </citation>
    <scope>NUCLEOTIDE SEQUENCE [LARGE SCALE GENOMIC DNA]</scope>
    <source>
        <strain evidence="7">CGMCC 4.3504</strain>
    </source>
</reference>
<keyword evidence="4" id="KW-0472">Membrane</keyword>
<feature type="transmembrane region" description="Helical" evidence="4">
    <location>
        <begin position="584"/>
        <end position="615"/>
    </location>
</feature>
<keyword evidence="1 2" id="KW-0808">Transferase</keyword>
<dbReference type="AlphaFoldDB" id="A0A1G7BFR5"/>
<dbReference type="InterPro" id="IPR043130">
    <property type="entry name" value="CDP-OH_PTrfase_TM_dom"/>
</dbReference>
<dbReference type="Proteomes" id="UP000182100">
    <property type="component" value="Unassembled WGS sequence"/>
</dbReference>
<feature type="transmembrane region" description="Helical" evidence="4">
    <location>
        <begin position="395"/>
        <end position="417"/>
    </location>
</feature>
<evidence type="ECO:0000256" key="2">
    <source>
        <dbReference type="RuleBase" id="RU003750"/>
    </source>
</evidence>
<evidence type="ECO:0000256" key="4">
    <source>
        <dbReference type="SAM" id="Phobius"/>
    </source>
</evidence>
<proteinExistence type="inferred from homology"/>
<sequence length="639" mass="65817">MSTAILTGQPVPGSSIEADLRSLGFDVRIASDDAAAGALLGEVPAGQRVAVVDARFVGHEHALRLGLTDPRFPLAAIPGAVTAQPAARRALALAMDRATAGGNTAASEPATTEAAAPEAVNGETAAGETAAGESPAPAAATLTGALSDRLVAALSAEGSDPHRPDLGSLVATVPGDPQTRNEARQAVAAVDDEAVRLKSAVKARDGFFTTYCISPYSRYLARWCARRGLTPNQVTTASLLTALIAAGCAATGTRPGFVAAGVLLLASFVLDCTDGQLARYSLQYSTLGAWLDATFDRAKEYAYYAGLALGAARGGDDVWALALGAMVLQTCRHVVDFSFNEANHDATANTSPTAALSGRLDSVGWTVWVRRMIVLPIGERWAMIAVLTALTTPRITFYALLIGCAFAATYTTAGRVLRSLTRRARRTDRAARALADLADSGPLAERLARALEPAARRLPGFTAPAAALLGGAAVTATAALTGFGGPWPVLAALLYVLTSALAVARPLKGPLDWLVPPFLRAAEYGTVLALAAGAGVNGALPAAYGLVAAVAYHHYDTVYRIRGDAGAPPPWLVRATGGHEGRTLAVVVLAALLTAPQFTVALTVLAVAVALLVLLESIRFWVAAHRGGAPAVHDEGEPA</sequence>
<evidence type="ECO:0000313" key="7">
    <source>
        <dbReference type="Proteomes" id="UP000182100"/>
    </source>
</evidence>
<feature type="region of interest" description="Disordered" evidence="3">
    <location>
        <begin position="102"/>
        <end position="137"/>
    </location>
</feature>
<dbReference type="STRING" id="67344.SAMN05216505_12317"/>
<dbReference type="EMBL" id="FMZK01000023">
    <property type="protein sequence ID" value="SDE25854.1"/>
    <property type="molecule type" value="Genomic_DNA"/>
</dbReference>
<protein>
    <submittedName>
        <fullName evidence="6">Phosphatidylglycerophosphate synthase</fullName>
    </submittedName>
</protein>
<dbReference type="Pfam" id="PF01066">
    <property type="entry name" value="CDP-OH_P_transf"/>
    <property type="match status" value="1"/>
</dbReference>
<name>A0A1G7BFR5_9ACTN</name>
<organism evidence="6 7">
    <name type="scientific">Streptomyces prasinopilosus</name>
    <dbReference type="NCBI Taxonomy" id="67344"/>
    <lineage>
        <taxon>Bacteria</taxon>
        <taxon>Bacillati</taxon>
        <taxon>Actinomycetota</taxon>
        <taxon>Actinomycetes</taxon>
        <taxon>Kitasatosporales</taxon>
        <taxon>Streptomycetaceae</taxon>
        <taxon>Streptomyces</taxon>
    </lineage>
</organism>
<evidence type="ECO:0000313" key="6">
    <source>
        <dbReference type="EMBL" id="SDE25854.1"/>
    </source>
</evidence>
<feature type="transmembrane region" description="Helical" evidence="4">
    <location>
        <begin position="461"/>
        <end position="483"/>
    </location>
</feature>
<dbReference type="InterPro" id="IPR048254">
    <property type="entry name" value="CDP_ALCOHOL_P_TRANSF_CS"/>
</dbReference>
<dbReference type="Gene3D" id="1.20.120.1760">
    <property type="match status" value="1"/>
</dbReference>
<evidence type="ECO:0000256" key="1">
    <source>
        <dbReference type="ARBA" id="ARBA00022679"/>
    </source>
</evidence>
<dbReference type="Pfam" id="PF19365">
    <property type="entry name" value="DUF5941"/>
    <property type="match status" value="1"/>
</dbReference>
<dbReference type="PROSITE" id="PS00379">
    <property type="entry name" value="CDP_ALCOHOL_P_TRANSF"/>
    <property type="match status" value="1"/>
</dbReference>
<accession>A0A1G7BFR5</accession>
<dbReference type="RefSeq" id="WP_055574990.1">
    <property type="nucleotide sequence ID" value="NZ_FMZK01000023.1"/>
</dbReference>
<dbReference type="GO" id="GO:0016780">
    <property type="term" value="F:phosphotransferase activity, for other substituted phosphate groups"/>
    <property type="evidence" value="ECO:0007669"/>
    <property type="project" value="InterPro"/>
</dbReference>
<keyword evidence="4" id="KW-0812">Transmembrane</keyword>
<feature type="domain" description="DUF5941" evidence="5">
    <location>
        <begin position="428"/>
        <end position="639"/>
    </location>
</feature>
<dbReference type="GO" id="GO:0008654">
    <property type="term" value="P:phospholipid biosynthetic process"/>
    <property type="evidence" value="ECO:0007669"/>
    <property type="project" value="InterPro"/>
</dbReference>
<comment type="similarity">
    <text evidence="2">Belongs to the CDP-alcohol phosphatidyltransferase class-I family.</text>
</comment>
<evidence type="ECO:0000256" key="3">
    <source>
        <dbReference type="SAM" id="MobiDB-lite"/>
    </source>
</evidence>
<feature type="transmembrane region" description="Helical" evidence="4">
    <location>
        <begin position="489"/>
        <end position="507"/>
    </location>
</feature>
<evidence type="ECO:0000259" key="5">
    <source>
        <dbReference type="Pfam" id="PF19365"/>
    </source>
</evidence>
<feature type="transmembrane region" description="Helical" evidence="4">
    <location>
        <begin position="527"/>
        <end position="552"/>
    </location>
</feature>
<keyword evidence="7" id="KW-1185">Reference proteome</keyword>
<gene>
    <name evidence="6" type="ORF">SAMN05216505_12317</name>
</gene>
<dbReference type="GO" id="GO:0016020">
    <property type="term" value="C:membrane"/>
    <property type="evidence" value="ECO:0007669"/>
    <property type="project" value="InterPro"/>
</dbReference>
<dbReference type="InterPro" id="IPR000462">
    <property type="entry name" value="CDP-OH_P_trans"/>
</dbReference>
<dbReference type="InterPro" id="IPR045985">
    <property type="entry name" value="DUF5941"/>
</dbReference>